<protein>
    <recommendedName>
        <fullName evidence="4">Sel1 repeat family protein</fullName>
    </recommendedName>
</protein>
<dbReference type="InterPro" id="IPR011990">
    <property type="entry name" value="TPR-like_helical_dom_sf"/>
</dbReference>
<accession>A0A1E7ZE27</accession>
<dbReference type="STRING" id="1656094.BFC18_06315"/>
<feature type="region of interest" description="Disordered" evidence="1">
    <location>
        <begin position="476"/>
        <end position="495"/>
    </location>
</feature>
<dbReference type="OrthoDB" id="6313889at2"/>
<evidence type="ECO:0000256" key="1">
    <source>
        <dbReference type="SAM" id="MobiDB-lite"/>
    </source>
</evidence>
<evidence type="ECO:0000313" key="3">
    <source>
        <dbReference type="Proteomes" id="UP000175691"/>
    </source>
</evidence>
<dbReference type="EMBL" id="MDHN01000010">
    <property type="protein sequence ID" value="OFC71763.1"/>
    <property type="molecule type" value="Genomic_DNA"/>
</dbReference>
<evidence type="ECO:0008006" key="4">
    <source>
        <dbReference type="Google" id="ProtNLM"/>
    </source>
</evidence>
<dbReference type="Proteomes" id="UP000175691">
    <property type="component" value="Unassembled WGS sequence"/>
</dbReference>
<dbReference type="Gene3D" id="1.25.40.10">
    <property type="entry name" value="Tetratricopeptide repeat domain"/>
    <property type="match status" value="2"/>
</dbReference>
<evidence type="ECO:0000313" key="2">
    <source>
        <dbReference type="EMBL" id="OFC71763.1"/>
    </source>
</evidence>
<dbReference type="SUPFAM" id="SSF81901">
    <property type="entry name" value="HCP-like"/>
    <property type="match status" value="1"/>
</dbReference>
<sequence>MRGFIVALLAILLVAADTSHDSKQLLLNAEYAEKPAPILWEAARNGSEVAETRLVAWASLNNSEYWLNKLVALDNADAAWALYQLIGDDEKSDRLMGLAAIGNVPEAQLAYGMATEDPKKRETWLKRAAKQGYLPAQAALADWYMLNEQPEEARAWLRITANDYPQSAFQYGRLLWDDGNRDAARNWIEQAADGGHVMAEKVKRVLADYAPFKAGNVRARNWQNADCAQRVGVFATSLSTIVKADELVGAFRKDRRFNNLAVCLDNPVWLEKGTLDCQAEYKGQPRLGCDVRPLANAVEKRQLTHAIVVSEQGKANVNNGVMFLDLIDSYAVLVHELAHFAGFVDEYALGKNAAERYCGSGDAPNLIFDGKLTYAPLSTLDNWQNLQPGVGIWPAQSCARSDIRAYKPSGHITFLEHHDSGDIPPIYMALWRQQLTRPTAQRPIFMNLFQAFQKAGQTPQASKWLNRYNGFLGASNDEESSRKTDIEREDLPAQF</sequence>
<name>A0A1E7ZE27_9ALTE</name>
<dbReference type="AlphaFoldDB" id="A0A1E7ZE27"/>
<feature type="compositionally biased region" description="Basic and acidic residues" evidence="1">
    <location>
        <begin position="479"/>
        <end position="495"/>
    </location>
</feature>
<keyword evidence="3" id="KW-1185">Reference proteome</keyword>
<gene>
    <name evidence="2" type="ORF">BFC18_06315</name>
</gene>
<comment type="caution">
    <text evidence="2">The sequence shown here is derived from an EMBL/GenBank/DDBJ whole genome shotgun (WGS) entry which is preliminary data.</text>
</comment>
<reference evidence="2 3" key="1">
    <citation type="submission" date="2016-08" db="EMBL/GenBank/DDBJ databases">
        <authorList>
            <person name="Seilhamer J.J."/>
        </authorList>
    </citation>
    <scope>NUCLEOTIDE SEQUENCE [LARGE SCALE GENOMIC DNA]</scope>
    <source>
        <strain evidence="2 3">KCTC 42603</strain>
    </source>
</reference>
<proteinExistence type="predicted"/>
<dbReference type="RefSeq" id="WP_070124103.1">
    <property type="nucleotide sequence ID" value="NZ_MDHN01000010.1"/>
</dbReference>
<organism evidence="2 3">
    <name type="scientific">Alteromonas confluentis</name>
    <dbReference type="NCBI Taxonomy" id="1656094"/>
    <lineage>
        <taxon>Bacteria</taxon>
        <taxon>Pseudomonadati</taxon>
        <taxon>Pseudomonadota</taxon>
        <taxon>Gammaproteobacteria</taxon>
        <taxon>Alteromonadales</taxon>
        <taxon>Alteromonadaceae</taxon>
        <taxon>Alteromonas/Salinimonas group</taxon>
        <taxon>Alteromonas</taxon>
    </lineage>
</organism>